<feature type="transmembrane region" description="Helical" evidence="6">
    <location>
        <begin position="188"/>
        <end position="206"/>
    </location>
</feature>
<evidence type="ECO:0000256" key="2">
    <source>
        <dbReference type="ARBA" id="ARBA00022475"/>
    </source>
</evidence>
<dbReference type="Pfam" id="PF01810">
    <property type="entry name" value="LysE"/>
    <property type="match status" value="1"/>
</dbReference>
<keyword evidence="2" id="KW-1003">Cell membrane</keyword>
<evidence type="ECO:0000256" key="5">
    <source>
        <dbReference type="ARBA" id="ARBA00023136"/>
    </source>
</evidence>
<dbReference type="RefSeq" id="WP_154381524.1">
    <property type="nucleotide sequence ID" value="NZ_WKJJ01000029.1"/>
</dbReference>
<evidence type="ECO:0000256" key="6">
    <source>
        <dbReference type="SAM" id="Phobius"/>
    </source>
</evidence>
<gene>
    <name evidence="7" type="ORF">GJ700_31395</name>
</gene>
<name>A0A7X2IUE5_9BURK</name>
<dbReference type="PANTHER" id="PTHR30086">
    <property type="entry name" value="ARGININE EXPORTER PROTEIN ARGO"/>
    <property type="match status" value="1"/>
</dbReference>
<evidence type="ECO:0000256" key="4">
    <source>
        <dbReference type="ARBA" id="ARBA00022989"/>
    </source>
</evidence>
<feature type="transmembrane region" description="Helical" evidence="6">
    <location>
        <begin position="153"/>
        <end position="176"/>
    </location>
</feature>
<evidence type="ECO:0000313" key="8">
    <source>
        <dbReference type="Proteomes" id="UP000446768"/>
    </source>
</evidence>
<dbReference type="GO" id="GO:0015171">
    <property type="term" value="F:amino acid transmembrane transporter activity"/>
    <property type="evidence" value="ECO:0007669"/>
    <property type="project" value="TreeGrafter"/>
</dbReference>
<feature type="transmembrane region" description="Helical" evidence="6">
    <location>
        <begin position="12"/>
        <end position="30"/>
    </location>
</feature>
<protein>
    <submittedName>
        <fullName evidence="7">LysE family translocator</fullName>
    </submittedName>
</protein>
<evidence type="ECO:0000313" key="7">
    <source>
        <dbReference type="EMBL" id="MRV76224.1"/>
    </source>
</evidence>
<comment type="subcellular location">
    <subcellularLocation>
        <location evidence="1">Cell membrane</location>
        <topology evidence="1">Multi-pass membrane protein</topology>
    </subcellularLocation>
</comment>
<proteinExistence type="predicted"/>
<dbReference type="EMBL" id="WKJJ01000029">
    <property type="protein sequence ID" value="MRV76224.1"/>
    <property type="molecule type" value="Genomic_DNA"/>
</dbReference>
<feature type="transmembrane region" description="Helical" evidence="6">
    <location>
        <begin position="114"/>
        <end position="141"/>
    </location>
</feature>
<accession>A0A7X2IUE5</accession>
<keyword evidence="4 6" id="KW-1133">Transmembrane helix</keyword>
<comment type="caution">
    <text evidence="7">The sequence shown here is derived from an EMBL/GenBank/DDBJ whole genome shotgun (WGS) entry which is preliminary data.</text>
</comment>
<sequence length="215" mass="20990">MSEIAMTLARGALVGFAIAAPVGPVGLLCIRRTFAHGPSTGLATGLGAAAADAMYGLVAALGVGAVASLLLEHASSLRIGGGILMALLGIAALRRARRPAPGVTAASAPTPSGLLGAFGTTFALTASSPMTILSFAGLLAALAPPDGSLSSGLLLVVGVFSGSIAWWMLLVGGVSASRKAIPPNAIRWIEAVSGVALLAFACWSLATGMMGGGAA</sequence>
<dbReference type="PANTHER" id="PTHR30086:SF20">
    <property type="entry name" value="ARGININE EXPORTER PROTEIN ARGO-RELATED"/>
    <property type="match status" value="1"/>
</dbReference>
<evidence type="ECO:0000256" key="1">
    <source>
        <dbReference type="ARBA" id="ARBA00004651"/>
    </source>
</evidence>
<evidence type="ECO:0000256" key="3">
    <source>
        <dbReference type="ARBA" id="ARBA00022692"/>
    </source>
</evidence>
<organism evidence="7 8">
    <name type="scientific">Pseudoduganella rivuli</name>
    <dbReference type="NCBI Taxonomy" id="2666085"/>
    <lineage>
        <taxon>Bacteria</taxon>
        <taxon>Pseudomonadati</taxon>
        <taxon>Pseudomonadota</taxon>
        <taxon>Betaproteobacteria</taxon>
        <taxon>Burkholderiales</taxon>
        <taxon>Oxalobacteraceae</taxon>
        <taxon>Telluria group</taxon>
        <taxon>Pseudoduganella</taxon>
    </lineage>
</organism>
<keyword evidence="8" id="KW-1185">Reference proteome</keyword>
<dbReference type="GO" id="GO:0005886">
    <property type="term" value="C:plasma membrane"/>
    <property type="evidence" value="ECO:0007669"/>
    <property type="project" value="UniProtKB-SubCell"/>
</dbReference>
<dbReference type="Proteomes" id="UP000446768">
    <property type="component" value="Unassembled WGS sequence"/>
</dbReference>
<reference evidence="7 8" key="1">
    <citation type="submission" date="2019-11" db="EMBL/GenBank/DDBJ databases">
        <title>Novel species isolated from a subtropical stream in China.</title>
        <authorList>
            <person name="Lu H."/>
        </authorList>
    </citation>
    <scope>NUCLEOTIDE SEQUENCE [LARGE SCALE GENOMIC DNA]</scope>
    <source>
        <strain evidence="7 8">FT92W</strain>
    </source>
</reference>
<dbReference type="InterPro" id="IPR001123">
    <property type="entry name" value="LeuE-type"/>
</dbReference>
<keyword evidence="3 6" id="KW-0812">Transmembrane</keyword>
<feature type="transmembrane region" description="Helical" evidence="6">
    <location>
        <begin position="42"/>
        <end position="70"/>
    </location>
</feature>
<feature type="transmembrane region" description="Helical" evidence="6">
    <location>
        <begin position="76"/>
        <end position="93"/>
    </location>
</feature>
<dbReference type="AlphaFoldDB" id="A0A7X2IUE5"/>
<keyword evidence="5 6" id="KW-0472">Membrane</keyword>